<comment type="catalytic activity">
    <reaction evidence="5 6">
        <text>geranylgeranyl diphosphate + L-cysteinyl-[protein] = S-geranylgeranyl-L-cysteinyl-[protein] + diphosphate</text>
        <dbReference type="Rhea" id="RHEA:21240"/>
        <dbReference type="Rhea" id="RHEA-COMP:10131"/>
        <dbReference type="Rhea" id="RHEA-COMP:11537"/>
        <dbReference type="ChEBI" id="CHEBI:29950"/>
        <dbReference type="ChEBI" id="CHEBI:33019"/>
        <dbReference type="ChEBI" id="CHEBI:57533"/>
        <dbReference type="ChEBI" id="CHEBI:86021"/>
        <dbReference type="EC" id="2.5.1.60"/>
    </reaction>
</comment>
<comment type="similarity">
    <text evidence="1 6">Belongs to the protein prenyltransferase subunit alpha family.</text>
</comment>
<dbReference type="Pfam" id="PF01239">
    <property type="entry name" value="PPTA"/>
    <property type="match status" value="4"/>
</dbReference>
<name>B6ACD2_CRYMR</name>
<evidence type="ECO:0000256" key="4">
    <source>
        <dbReference type="ARBA" id="ARBA00022737"/>
    </source>
</evidence>
<keyword evidence="8" id="KW-1185">Reference proteome</keyword>
<evidence type="ECO:0000313" key="8">
    <source>
        <dbReference type="Proteomes" id="UP000001460"/>
    </source>
</evidence>
<evidence type="ECO:0000256" key="5">
    <source>
        <dbReference type="ARBA" id="ARBA00047658"/>
    </source>
</evidence>
<dbReference type="SUPFAM" id="SSF48439">
    <property type="entry name" value="Protein prenylyltransferase"/>
    <property type="match status" value="1"/>
</dbReference>
<evidence type="ECO:0000256" key="6">
    <source>
        <dbReference type="RuleBase" id="RU367120"/>
    </source>
</evidence>
<dbReference type="GO" id="GO:0004663">
    <property type="term" value="F:Rab geranylgeranyltransferase activity"/>
    <property type="evidence" value="ECO:0007669"/>
    <property type="project" value="UniProtKB-UniRule"/>
</dbReference>
<evidence type="ECO:0000256" key="2">
    <source>
        <dbReference type="ARBA" id="ARBA00022602"/>
    </source>
</evidence>
<comment type="function">
    <text evidence="6">Catalyzes the transfer of a geranyl-geranyl moiety from geranyl-geranyl pyrophosphate to cysteines occuring in specific C-terminal amino acid sequences.</text>
</comment>
<dbReference type="OrthoDB" id="1658at2759"/>
<dbReference type="EC" id="2.5.1.60" evidence="6"/>
<dbReference type="Proteomes" id="UP000001460">
    <property type="component" value="Unassembled WGS sequence"/>
</dbReference>
<dbReference type="Gene3D" id="1.25.40.120">
    <property type="entry name" value="Protein prenylyltransferase"/>
    <property type="match status" value="2"/>
</dbReference>
<protein>
    <recommendedName>
        <fullName evidence="6">Geranylgeranyl transferase type-2 subunit alpha</fullName>
        <ecNumber evidence="6">2.5.1.60</ecNumber>
    </recommendedName>
    <alternativeName>
        <fullName evidence="6">Geranylgeranyl transferase type II subunit alpha</fullName>
    </alternativeName>
</protein>
<sequence length="622" mass="74624">MHGRAKSNKLILTEEKKILINQAKCLLEKCVENINSTTQPAKLMDLTLRIFKTNVEISSLWNFRKWYISNIYNSNSKEGFDTILCELKLTEDLLFGNPKSYSLWYHRVWIIVYLIDPEKSKYYNIPQGIKYNNNYFVNYWRNIYDKTKDINYNSNNNDDKIPNNYKYLDSVETIHKDSEDTYNINKNIESKDLSKEDNYSKSHILSIVKIFKDELNLCERFLQFDDRNFHCWNHRLFSLTCLTRMCYLYPMIYNSYPEFRDIGKSEIALTKQYIEDNFSNYSSWHQRILLNNTPNLSIIENIEDLKLELDLIHQAIFTEPNDQSIWQYYQWLIEDKFPKIILNKVNYINCCFYILKATFISSNKSKFEFEFSQACAIDTEKSYIYFEDNEIYKIKGSWIIVNNKTKLKPLINNRLPREYLNNLQLISKNWLYIVDEEFQNFNKFEAKLRQSIYVNIVISQRSGQIYSNKVDWIYPNSLNQHFGLRDIQIENKLETKLDINEIASFILYNIQDNNKSNLNILEYKSKLNLKDIPEKLVNEWIDTLIQECDLLTEIIELEPDCKYPILTRNLIYFILQVILPNNNKINKNIDIYIDEYKHLQKIDELRSGYYQNLSRNIENILK</sequence>
<evidence type="ECO:0000256" key="3">
    <source>
        <dbReference type="ARBA" id="ARBA00022679"/>
    </source>
</evidence>
<dbReference type="GeneID" id="6995575"/>
<dbReference type="AlphaFoldDB" id="B6ACD2"/>
<dbReference type="PANTHER" id="PTHR11129">
    <property type="entry name" value="PROTEIN FARNESYLTRANSFERASE ALPHA SUBUNIT/RAB GERANYLGERANYL TRANSFERASE ALPHA SUBUNIT"/>
    <property type="match status" value="1"/>
</dbReference>
<dbReference type="VEuPathDB" id="CryptoDB:CMU_019450"/>
<dbReference type="GO" id="GO:0005968">
    <property type="term" value="C:Rab-protein geranylgeranyltransferase complex"/>
    <property type="evidence" value="ECO:0007669"/>
    <property type="project" value="TreeGrafter"/>
</dbReference>
<dbReference type="PANTHER" id="PTHR11129:SF2">
    <property type="entry name" value="GERANYLGERANYL TRANSFERASE TYPE-2 SUBUNIT ALPHA"/>
    <property type="match status" value="1"/>
</dbReference>
<dbReference type="EMBL" id="DS989728">
    <property type="protein sequence ID" value="EEA06188.1"/>
    <property type="molecule type" value="Genomic_DNA"/>
</dbReference>
<gene>
    <name evidence="7" type="ORF">CMU_019450</name>
</gene>
<dbReference type="InterPro" id="IPR002088">
    <property type="entry name" value="Prenyl_trans_a"/>
</dbReference>
<evidence type="ECO:0000256" key="1">
    <source>
        <dbReference type="ARBA" id="ARBA00006734"/>
    </source>
</evidence>
<reference evidence="7" key="1">
    <citation type="submission" date="2008-06" db="EMBL/GenBank/DDBJ databases">
        <authorList>
            <person name="Lorenzi H."/>
            <person name="Inman J."/>
            <person name="Miller J."/>
            <person name="Schobel S."/>
            <person name="Amedeo P."/>
            <person name="Caler E.V."/>
            <person name="da Silva J."/>
        </authorList>
    </citation>
    <scope>NUCLEOTIDE SEQUENCE [LARGE SCALE GENOMIC DNA]</scope>
    <source>
        <strain evidence="7">RN66</strain>
    </source>
</reference>
<dbReference type="PROSITE" id="PS51147">
    <property type="entry name" value="PFTA"/>
    <property type="match status" value="4"/>
</dbReference>
<keyword evidence="2 6" id="KW-0637">Prenyltransferase</keyword>
<dbReference type="GO" id="GO:0097354">
    <property type="term" value="P:prenylation"/>
    <property type="evidence" value="ECO:0007669"/>
    <property type="project" value="UniProtKB-UniRule"/>
</dbReference>
<accession>B6ACD2</accession>
<dbReference type="RefSeq" id="XP_002140537.1">
    <property type="nucleotide sequence ID" value="XM_002140501.1"/>
</dbReference>
<evidence type="ECO:0000313" key="7">
    <source>
        <dbReference type="EMBL" id="EEA06188.1"/>
    </source>
</evidence>
<dbReference type="OMA" id="CVENINS"/>
<dbReference type="STRING" id="441375.B6ACD2"/>
<dbReference type="eggNOG" id="KOG0529">
    <property type="taxonomic scope" value="Eukaryota"/>
</dbReference>
<proteinExistence type="inferred from homology"/>
<keyword evidence="3 6" id="KW-0808">Transferase</keyword>
<keyword evidence="4" id="KW-0677">Repeat</keyword>
<organism evidence="7 8">
    <name type="scientific">Cryptosporidium muris (strain RN66)</name>
    <dbReference type="NCBI Taxonomy" id="441375"/>
    <lineage>
        <taxon>Eukaryota</taxon>
        <taxon>Sar</taxon>
        <taxon>Alveolata</taxon>
        <taxon>Apicomplexa</taxon>
        <taxon>Conoidasida</taxon>
        <taxon>Coccidia</taxon>
        <taxon>Eucoccidiorida</taxon>
        <taxon>Eimeriorina</taxon>
        <taxon>Cryptosporidiidae</taxon>
        <taxon>Cryptosporidium</taxon>
    </lineage>
</organism>